<evidence type="ECO:0000313" key="1">
    <source>
        <dbReference type="EMBL" id="HIU99912.1"/>
    </source>
</evidence>
<reference evidence="1" key="2">
    <citation type="journal article" date="2021" name="PeerJ">
        <title>Extensive microbial diversity within the chicken gut microbiome revealed by metagenomics and culture.</title>
        <authorList>
            <person name="Gilroy R."/>
            <person name="Ravi A."/>
            <person name="Getino M."/>
            <person name="Pursley I."/>
            <person name="Horton D.L."/>
            <person name="Alikhan N.F."/>
            <person name="Baker D."/>
            <person name="Gharbi K."/>
            <person name="Hall N."/>
            <person name="Watson M."/>
            <person name="Adriaenssens E.M."/>
            <person name="Foster-Nyarko E."/>
            <person name="Jarju S."/>
            <person name="Secka A."/>
            <person name="Antonio M."/>
            <person name="Oren A."/>
            <person name="Chaudhuri R.R."/>
            <person name="La Ragione R."/>
            <person name="Hildebrand F."/>
            <person name="Pallen M.J."/>
        </authorList>
    </citation>
    <scope>NUCLEOTIDE SEQUENCE</scope>
    <source>
        <strain evidence="1">23406</strain>
    </source>
</reference>
<evidence type="ECO:0000313" key="2">
    <source>
        <dbReference type="Proteomes" id="UP000886891"/>
    </source>
</evidence>
<organism evidence="1 2">
    <name type="scientific">Candidatus Stercoripulliclostridium merdipullorum</name>
    <dbReference type="NCBI Taxonomy" id="2840952"/>
    <lineage>
        <taxon>Bacteria</taxon>
        <taxon>Bacillati</taxon>
        <taxon>Bacillota</taxon>
        <taxon>Clostridia</taxon>
        <taxon>Eubacteriales</taxon>
        <taxon>Candidatus Stercoripulliclostridium</taxon>
    </lineage>
</organism>
<dbReference type="Pfam" id="PF10974">
    <property type="entry name" value="DUF2804"/>
    <property type="match status" value="1"/>
</dbReference>
<gene>
    <name evidence="1" type="ORF">IAB14_02210</name>
</gene>
<protein>
    <submittedName>
        <fullName evidence="1">DUF2804 domain-containing protein</fullName>
    </submittedName>
</protein>
<dbReference type="Proteomes" id="UP000886891">
    <property type="component" value="Unassembled WGS sequence"/>
</dbReference>
<dbReference type="AlphaFoldDB" id="A0A9D1NCC5"/>
<dbReference type="PANTHER" id="PTHR35868:SF3">
    <property type="entry name" value="DUF2804 DOMAIN-CONTAINING PROTEIN"/>
    <property type="match status" value="1"/>
</dbReference>
<name>A0A9D1NCC5_9FIRM</name>
<accession>A0A9D1NCC5</accession>
<proteinExistence type="predicted"/>
<sequence>MQTEITTRMPLLDKDGNIAFPGYAKSLLWQYDRAAIRAPRARIKEWDYYYVGDDRRALCLTIADMGYVGALSATVMDFERPDQITKSSVFLFPMGKLGMPATSERGDVSYRNGKVAFTFLNDGATRRLSGVYPKFGNSGETLTFDVTLTDVPPQSMVIATPFDRKGYFYYNQKINCMRAEGVFSVGDASYAFDPASAMATLDWGRGVWTYDNTWYWGSLQTRLDGVRFGFNIGYGFGNTAAATENMIFYDGKSHKIEDVVFEIPGERDGAPRFTDPWRFTSSDGRLEMTFRPLIDRYEPFDLKVMAMIPHQVFGYFDGTAVLDDGTVLKFHDRLGFAEKVHNKW</sequence>
<dbReference type="PANTHER" id="PTHR35868">
    <property type="entry name" value="DUF2804 DOMAIN-CONTAINING PROTEIN-RELATED"/>
    <property type="match status" value="1"/>
</dbReference>
<dbReference type="InterPro" id="IPR021243">
    <property type="entry name" value="DUF2804"/>
</dbReference>
<reference evidence="1" key="1">
    <citation type="submission" date="2020-10" db="EMBL/GenBank/DDBJ databases">
        <authorList>
            <person name="Gilroy R."/>
        </authorList>
    </citation>
    <scope>NUCLEOTIDE SEQUENCE</scope>
    <source>
        <strain evidence="1">23406</strain>
    </source>
</reference>
<dbReference type="EMBL" id="DVOH01000016">
    <property type="protein sequence ID" value="HIU99912.1"/>
    <property type="molecule type" value="Genomic_DNA"/>
</dbReference>
<comment type="caution">
    <text evidence="1">The sequence shown here is derived from an EMBL/GenBank/DDBJ whole genome shotgun (WGS) entry which is preliminary data.</text>
</comment>